<evidence type="ECO:0000313" key="1">
    <source>
        <dbReference type="EMBL" id="MFC6659079.1"/>
    </source>
</evidence>
<evidence type="ECO:0008006" key="3">
    <source>
        <dbReference type="Google" id="ProtNLM"/>
    </source>
</evidence>
<comment type="caution">
    <text evidence="1">The sequence shown here is derived from an EMBL/GenBank/DDBJ whole genome shotgun (WGS) entry which is preliminary data.</text>
</comment>
<gene>
    <name evidence="1" type="ORF">ACFP90_00930</name>
</gene>
<sequence length="267" mass="29501">MKSNNSVRANGPLVKKLLMGLLLLAGAFVLIKRPLMPWSPAYAPAQDTQRTLLGEVLGYRGPVERLSLRYSREAGVSDPETQPFATKVIEVAPDGQSARMTITVVGDTTVRTVRVAGNTVLVLDGTKVYERYAFDGLCLRQAENLRLQIKMVQTCDAQGRLLTREISGERGRQSSRYAWGWKGRSAVVTFGGGATERRTYDAFGDVLQISPAGGAPKAIRPGVDARGNWFLLSDFDRYQLYTSAQAAYDPLRYYGALTVILRELTYR</sequence>
<keyword evidence="2" id="KW-1185">Reference proteome</keyword>
<dbReference type="RefSeq" id="WP_224605695.1">
    <property type="nucleotide sequence ID" value="NZ_JAIQXV010000003.1"/>
</dbReference>
<accession>A0ABW1ZE04</accession>
<dbReference type="EMBL" id="JBHSWB010000001">
    <property type="protein sequence ID" value="MFC6659079.1"/>
    <property type="molecule type" value="Genomic_DNA"/>
</dbReference>
<evidence type="ECO:0000313" key="2">
    <source>
        <dbReference type="Proteomes" id="UP001596317"/>
    </source>
</evidence>
<protein>
    <recommendedName>
        <fullName evidence="3">DUF4968 domain-containing protein</fullName>
    </recommendedName>
</protein>
<name>A0ABW1ZE04_9DEIO</name>
<reference evidence="2" key="1">
    <citation type="journal article" date="2019" name="Int. J. Syst. Evol. Microbiol.">
        <title>The Global Catalogue of Microorganisms (GCM) 10K type strain sequencing project: providing services to taxonomists for standard genome sequencing and annotation.</title>
        <authorList>
            <consortium name="The Broad Institute Genomics Platform"/>
            <consortium name="The Broad Institute Genome Sequencing Center for Infectious Disease"/>
            <person name="Wu L."/>
            <person name="Ma J."/>
        </authorList>
    </citation>
    <scope>NUCLEOTIDE SEQUENCE [LARGE SCALE GENOMIC DNA]</scope>
    <source>
        <strain evidence="2">CCUG 63830</strain>
    </source>
</reference>
<proteinExistence type="predicted"/>
<organism evidence="1 2">
    <name type="scientific">Deinococcus multiflagellatus</name>
    <dbReference type="NCBI Taxonomy" id="1656887"/>
    <lineage>
        <taxon>Bacteria</taxon>
        <taxon>Thermotogati</taxon>
        <taxon>Deinococcota</taxon>
        <taxon>Deinococci</taxon>
        <taxon>Deinococcales</taxon>
        <taxon>Deinococcaceae</taxon>
        <taxon>Deinococcus</taxon>
    </lineage>
</organism>
<dbReference type="Proteomes" id="UP001596317">
    <property type="component" value="Unassembled WGS sequence"/>
</dbReference>